<accession>A0A919R145</accession>
<dbReference type="RefSeq" id="WP_203984746.1">
    <property type="nucleotide sequence ID" value="NZ_BOOU01000041.1"/>
</dbReference>
<dbReference type="Proteomes" id="UP000655287">
    <property type="component" value="Unassembled WGS sequence"/>
</dbReference>
<feature type="region of interest" description="Disordered" evidence="1">
    <location>
        <begin position="1"/>
        <end position="20"/>
    </location>
</feature>
<dbReference type="AlphaFoldDB" id="A0A919R145"/>
<dbReference type="EMBL" id="BOOU01000041">
    <property type="protein sequence ID" value="GII77747.1"/>
    <property type="molecule type" value="Genomic_DNA"/>
</dbReference>
<evidence type="ECO:0000313" key="3">
    <source>
        <dbReference type="EMBL" id="GII77747.1"/>
    </source>
</evidence>
<protein>
    <submittedName>
        <fullName evidence="3">Uncharacterized protein</fullName>
    </submittedName>
</protein>
<name>A0A919R145_9ACTN</name>
<comment type="caution">
    <text evidence="3">The sequence shown here is derived from an EMBL/GenBank/DDBJ whole genome shotgun (WGS) entry which is preliminary data.</text>
</comment>
<proteinExistence type="predicted"/>
<keyword evidence="2" id="KW-0812">Transmembrane</keyword>
<keyword evidence="4" id="KW-1185">Reference proteome</keyword>
<feature type="compositionally biased region" description="Polar residues" evidence="1">
    <location>
        <begin position="1"/>
        <end position="17"/>
    </location>
</feature>
<feature type="transmembrane region" description="Helical" evidence="2">
    <location>
        <begin position="24"/>
        <end position="42"/>
    </location>
</feature>
<feature type="transmembrane region" description="Helical" evidence="2">
    <location>
        <begin position="62"/>
        <end position="85"/>
    </location>
</feature>
<keyword evidence="2" id="KW-1133">Transmembrane helix</keyword>
<reference evidence="3" key="1">
    <citation type="submission" date="2021-01" db="EMBL/GenBank/DDBJ databases">
        <title>Whole genome shotgun sequence of Sphaerisporangium rufum NBRC 109079.</title>
        <authorList>
            <person name="Komaki H."/>
            <person name="Tamura T."/>
        </authorList>
    </citation>
    <scope>NUCLEOTIDE SEQUENCE</scope>
    <source>
        <strain evidence="3">NBRC 109079</strain>
    </source>
</reference>
<evidence type="ECO:0000256" key="1">
    <source>
        <dbReference type="SAM" id="MobiDB-lite"/>
    </source>
</evidence>
<sequence>MSQPQEPSISRPTTARSRPTWRKVARVVVAAVLILLGALWTLQGTGILRIEPIMCVADCRPVTGGSAGWTVAGLVTLAIGLLVLLRPRRR</sequence>
<evidence type="ECO:0000256" key="2">
    <source>
        <dbReference type="SAM" id="Phobius"/>
    </source>
</evidence>
<keyword evidence="2" id="KW-0472">Membrane</keyword>
<organism evidence="3 4">
    <name type="scientific">Sphaerisporangium rufum</name>
    <dbReference type="NCBI Taxonomy" id="1381558"/>
    <lineage>
        <taxon>Bacteria</taxon>
        <taxon>Bacillati</taxon>
        <taxon>Actinomycetota</taxon>
        <taxon>Actinomycetes</taxon>
        <taxon>Streptosporangiales</taxon>
        <taxon>Streptosporangiaceae</taxon>
        <taxon>Sphaerisporangium</taxon>
    </lineage>
</organism>
<evidence type="ECO:0000313" key="4">
    <source>
        <dbReference type="Proteomes" id="UP000655287"/>
    </source>
</evidence>
<gene>
    <name evidence="3" type="ORF">Sru01_27290</name>
</gene>